<evidence type="ECO:0000256" key="5">
    <source>
        <dbReference type="ARBA" id="ARBA00036818"/>
    </source>
</evidence>
<comment type="catalytic activity">
    <reaction evidence="5">
        <text>Eliminative cleavage of (1-&gt;4)-alpha-D-galacturonan methyl ester to give oligosaccharides with 4-deoxy-6-O-methyl-alpha-D-galact-4-enuronosyl groups at their non-reducing ends.</text>
        <dbReference type="EC" id="4.2.2.10"/>
    </reaction>
</comment>
<feature type="signal peptide" evidence="7">
    <location>
        <begin position="1"/>
        <end position="20"/>
    </location>
</feature>
<keyword evidence="7" id="KW-0732">Signal</keyword>
<dbReference type="Proteomes" id="UP001218218">
    <property type="component" value="Unassembled WGS sequence"/>
</dbReference>
<accession>A0AAD7F632</accession>
<dbReference type="SMART" id="SM00656">
    <property type="entry name" value="Amb_all"/>
    <property type="match status" value="1"/>
</dbReference>
<comment type="similarity">
    <text evidence="2">Belongs to the polysaccharide lyase 1 family.</text>
</comment>
<dbReference type="EMBL" id="JARIHO010000001">
    <property type="protein sequence ID" value="KAJ7368093.1"/>
    <property type="molecule type" value="Genomic_DNA"/>
</dbReference>
<keyword evidence="4 9" id="KW-0456">Lyase</keyword>
<comment type="subcellular location">
    <subcellularLocation>
        <location evidence="1">Secreted</location>
    </subcellularLocation>
</comment>
<dbReference type="PANTHER" id="PTHR31683">
    <property type="entry name" value="PECTATE LYASE 18-RELATED"/>
    <property type="match status" value="1"/>
</dbReference>
<evidence type="ECO:0000256" key="4">
    <source>
        <dbReference type="ARBA" id="ARBA00023239"/>
    </source>
</evidence>
<organism evidence="9 10">
    <name type="scientific">Mycena albidolilacea</name>
    <dbReference type="NCBI Taxonomy" id="1033008"/>
    <lineage>
        <taxon>Eukaryota</taxon>
        <taxon>Fungi</taxon>
        <taxon>Dikarya</taxon>
        <taxon>Basidiomycota</taxon>
        <taxon>Agaricomycotina</taxon>
        <taxon>Agaricomycetes</taxon>
        <taxon>Agaricomycetidae</taxon>
        <taxon>Agaricales</taxon>
        <taxon>Marasmiineae</taxon>
        <taxon>Mycenaceae</taxon>
        <taxon>Mycena</taxon>
    </lineage>
</organism>
<keyword evidence="3" id="KW-0964">Secreted</keyword>
<dbReference type="InterPro" id="IPR012334">
    <property type="entry name" value="Pectin_lyas_fold"/>
</dbReference>
<evidence type="ECO:0000256" key="6">
    <source>
        <dbReference type="ARBA" id="ARBA00039082"/>
    </source>
</evidence>
<feature type="chain" id="PRO_5041938301" description="pectin lyase" evidence="7">
    <location>
        <begin position="21"/>
        <end position="378"/>
    </location>
</feature>
<evidence type="ECO:0000256" key="7">
    <source>
        <dbReference type="SAM" id="SignalP"/>
    </source>
</evidence>
<proteinExistence type="inferred from homology"/>
<evidence type="ECO:0000259" key="8">
    <source>
        <dbReference type="SMART" id="SM00656"/>
    </source>
</evidence>
<feature type="domain" description="Pectate lyase" evidence="8">
    <location>
        <begin position="78"/>
        <end position="300"/>
    </location>
</feature>
<protein>
    <recommendedName>
        <fullName evidence="6">pectin lyase</fullName>
        <ecNumber evidence="6">4.2.2.10</ecNumber>
    </recommendedName>
</protein>
<dbReference type="InterPro" id="IPR002022">
    <property type="entry name" value="Pec_lyase"/>
</dbReference>
<evidence type="ECO:0000313" key="9">
    <source>
        <dbReference type="EMBL" id="KAJ7368093.1"/>
    </source>
</evidence>
<gene>
    <name evidence="9" type="ORF">DFH08DRAFT_1070862</name>
</gene>
<dbReference type="GO" id="GO:0005576">
    <property type="term" value="C:extracellular region"/>
    <property type="evidence" value="ECO:0007669"/>
    <property type="project" value="UniProtKB-SubCell"/>
</dbReference>
<comment type="caution">
    <text evidence="9">The sequence shown here is derived from an EMBL/GenBank/DDBJ whole genome shotgun (WGS) entry which is preliminary data.</text>
</comment>
<dbReference type="EC" id="4.2.2.10" evidence="6"/>
<reference evidence="9" key="1">
    <citation type="submission" date="2023-03" db="EMBL/GenBank/DDBJ databases">
        <title>Massive genome expansion in bonnet fungi (Mycena s.s.) driven by repeated elements and novel gene families across ecological guilds.</title>
        <authorList>
            <consortium name="Lawrence Berkeley National Laboratory"/>
            <person name="Harder C.B."/>
            <person name="Miyauchi S."/>
            <person name="Viragh M."/>
            <person name="Kuo A."/>
            <person name="Thoen E."/>
            <person name="Andreopoulos B."/>
            <person name="Lu D."/>
            <person name="Skrede I."/>
            <person name="Drula E."/>
            <person name="Henrissat B."/>
            <person name="Morin E."/>
            <person name="Kohler A."/>
            <person name="Barry K."/>
            <person name="LaButti K."/>
            <person name="Morin E."/>
            <person name="Salamov A."/>
            <person name="Lipzen A."/>
            <person name="Mereny Z."/>
            <person name="Hegedus B."/>
            <person name="Baldrian P."/>
            <person name="Stursova M."/>
            <person name="Weitz H."/>
            <person name="Taylor A."/>
            <person name="Grigoriev I.V."/>
            <person name="Nagy L.G."/>
            <person name="Martin F."/>
            <person name="Kauserud H."/>
        </authorList>
    </citation>
    <scope>NUCLEOTIDE SEQUENCE</scope>
    <source>
        <strain evidence="9">CBHHK002</strain>
    </source>
</reference>
<dbReference type="GO" id="GO:0047490">
    <property type="term" value="F:pectin lyase activity"/>
    <property type="evidence" value="ECO:0007669"/>
    <property type="project" value="UniProtKB-EC"/>
</dbReference>
<dbReference type="InterPro" id="IPR011050">
    <property type="entry name" value="Pectin_lyase_fold/virulence"/>
</dbReference>
<dbReference type="AlphaFoldDB" id="A0AAD7F632"/>
<dbReference type="PANTHER" id="PTHR31683:SF16">
    <property type="entry name" value="PECTIN LYASE A-RELATED"/>
    <property type="match status" value="1"/>
</dbReference>
<dbReference type="SUPFAM" id="SSF51126">
    <property type="entry name" value="Pectin lyase-like"/>
    <property type="match status" value="1"/>
</dbReference>
<name>A0AAD7F632_9AGAR</name>
<sequence>MKFSQLTVAFVASSVYVASAAISSVVTGVPVGFASGTTGGGTVAAVHPTTIAQLKTYLTSSSPQVIVISGTFNFAGSEGTQALTACNAYACTPSNGGQALLNTLNGCTQPTYGVTIDTAAYQGINVASDKTLVGTNGATLNGKGLRFVNVNNIIIQNIKIQNLNPQYVWGGDAISLSGTNNIWIDHVTTSNLGRQHYSFGPTANTGITISNSFISGSTPNSATCNGHSYWGLELVGGGDFITFYRNWVYFTSGRSPALSGTTLFHAVNNVWSSNAGHLIEGDKNGMGLYEGNYFLDTPTIVASGSVVALFSSEPAALTQCQASLGRSCVANLLGTGSATTFNYDTTSFLTKFAGHNIPPASNPASVATSVINGAGNTL</sequence>
<evidence type="ECO:0000256" key="2">
    <source>
        <dbReference type="ARBA" id="ARBA00010980"/>
    </source>
</evidence>
<dbReference type="InterPro" id="IPR045032">
    <property type="entry name" value="PEL"/>
</dbReference>
<dbReference type="GO" id="GO:0000272">
    <property type="term" value="P:polysaccharide catabolic process"/>
    <property type="evidence" value="ECO:0007669"/>
    <property type="project" value="UniProtKB-KW"/>
</dbReference>
<evidence type="ECO:0000256" key="3">
    <source>
        <dbReference type="ARBA" id="ARBA00022525"/>
    </source>
</evidence>
<evidence type="ECO:0000256" key="1">
    <source>
        <dbReference type="ARBA" id="ARBA00004613"/>
    </source>
</evidence>
<dbReference type="Gene3D" id="2.160.20.10">
    <property type="entry name" value="Single-stranded right-handed beta-helix, Pectin lyase-like"/>
    <property type="match status" value="1"/>
</dbReference>
<dbReference type="GO" id="GO:0030570">
    <property type="term" value="F:pectate lyase activity"/>
    <property type="evidence" value="ECO:0007669"/>
    <property type="project" value="InterPro"/>
</dbReference>
<keyword evidence="10" id="KW-1185">Reference proteome</keyword>
<evidence type="ECO:0000313" key="10">
    <source>
        <dbReference type="Proteomes" id="UP001218218"/>
    </source>
</evidence>